<protein>
    <recommendedName>
        <fullName evidence="3">Prephenate dehydrogenase</fullName>
    </recommendedName>
</protein>
<name>A0A1I1JIN0_9GAMM</name>
<reference evidence="1 2" key="1">
    <citation type="submission" date="2016-10" db="EMBL/GenBank/DDBJ databases">
        <authorList>
            <person name="de Groot N.N."/>
        </authorList>
    </citation>
    <scope>NUCLEOTIDE SEQUENCE [LARGE SCALE GENOMIC DNA]</scope>
    <source>
        <strain evidence="1 2">DSM 6059</strain>
    </source>
</reference>
<gene>
    <name evidence="1" type="ORF">SAMN02745724_01709</name>
</gene>
<accession>A0A1I1JIN0</accession>
<dbReference type="EMBL" id="FOLO01000009">
    <property type="protein sequence ID" value="SFC45320.1"/>
    <property type="molecule type" value="Genomic_DNA"/>
</dbReference>
<dbReference type="RefSeq" id="WP_091982745.1">
    <property type="nucleotide sequence ID" value="NZ_FOLO01000009.1"/>
</dbReference>
<evidence type="ECO:0000313" key="2">
    <source>
        <dbReference type="Proteomes" id="UP000198862"/>
    </source>
</evidence>
<proteinExistence type="predicted"/>
<evidence type="ECO:0008006" key="3">
    <source>
        <dbReference type="Google" id="ProtNLM"/>
    </source>
</evidence>
<organism evidence="1 2">
    <name type="scientific">Pseudoalteromonas denitrificans DSM 6059</name>
    <dbReference type="NCBI Taxonomy" id="1123010"/>
    <lineage>
        <taxon>Bacteria</taxon>
        <taxon>Pseudomonadati</taxon>
        <taxon>Pseudomonadota</taxon>
        <taxon>Gammaproteobacteria</taxon>
        <taxon>Alteromonadales</taxon>
        <taxon>Pseudoalteromonadaceae</taxon>
        <taxon>Pseudoalteromonas</taxon>
    </lineage>
</organism>
<dbReference type="AlphaFoldDB" id="A0A1I1JIN0"/>
<dbReference type="Proteomes" id="UP000198862">
    <property type="component" value="Unassembled WGS sequence"/>
</dbReference>
<keyword evidence="2" id="KW-1185">Reference proteome</keyword>
<dbReference type="STRING" id="1123010.SAMN02745724_01709"/>
<dbReference type="OrthoDB" id="7067468at2"/>
<evidence type="ECO:0000313" key="1">
    <source>
        <dbReference type="EMBL" id="SFC45320.1"/>
    </source>
</evidence>
<sequence>MNPVIEQLNNNLQLLYRQALDADSQLDALQKSGHGKFSALFKQEAGFSFEAKRFKPYILDIAADVEILSKQESLDKNKLESTVIKLQKVHQLLANFKNK</sequence>